<dbReference type="InterPro" id="IPR005864">
    <property type="entry name" value="ATP_synth_F0_bsu_bac"/>
</dbReference>
<reference evidence="16 17" key="1">
    <citation type="submission" date="2019-08" db="EMBL/GenBank/DDBJ databases">
        <title>In-depth cultivation of the pig gut microbiome towards novel bacterial diversity and tailored functional studies.</title>
        <authorList>
            <person name="Wylensek D."/>
            <person name="Hitch T.C.A."/>
            <person name="Clavel T."/>
        </authorList>
    </citation>
    <scope>NUCLEOTIDE SEQUENCE [LARGE SCALE GENOMIC DNA]</scope>
    <source>
        <strain evidence="16 17">LKV-178-WT-2G</strain>
    </source>
</reference>
<evidence type="ECO:0000256" key="13">
    <source>
        <dbReference type="HAMAP-Rule" id="MF_01398"/>
    </source>
</evidence>
<gene>
    <name evidence="13 16" type="primary">atpF</name>
    <name evidence="16" type="ORF">FYJ50_03460</name>
</gene>
<dbReference type="InterPro" id="IPR028987">
    <property type="entry name" value="ATP_synth_B-like_membr_sf"/>
</dbReference>
<evidence type="ECO:0000313" key="16">
    <source>
        <dbReference type="EMBL" id="MSS01170.1"/>
    </source>
</evidence>
<keyword evidence="7 13" id="KW-1133">Transmembrane helix</keyword>
<keyword evidence="2 13" id="KW-0813">Transport</keyword>
<feature type="coiled-coil region" evidence="15">
    <location>
        <begin position="83"/>
        <end position="136"/>
    </location>
</feature>
<dbReference type="Pfam" id="PF00430">
    <property type="entry name" value="ATP-synt_B"/>
    <property type="match status" value="1"/>
</dbReference>
<comment type="caution">
    <text evidence="16">The sequence shown here is derived from an EMBL/GenBank/DDBJ whole genome shotgun (WGS) entry which is preliminary data.</text>
</comment>
<dbReference type="AlphaFoldDB" id="A0A7X2N2D0"/>
<dbReference type="GO" id="GO:0045259">
    <property type="term" value="C:proton-transporting ATP synthase complex"/>
    <property type="evidence" value="ECO:0007669"/>
    <property type="project" value="UniProtKB-KW"/>
</dbReference>
<dbReference type="PANTHER" id="PTHR33445:SF1">
    <property type="entry name" value="ATP SYNTHASE SUBUNIT B"/>
    <property type="match status" value="1"/>
</dbReference>
<evidence type="ECO:0000256" key="3">
    <source>
        <dbReference type="ARBA" id="ARBA00022475"/>
    </source>
</evidence>
<evidence type="ECO:0000256" key="15">
    <source>
        <dbReference type="SAM" id="Coils"/>
    </source>
</evidence>
<dbReference type="GO" id="GO:0005886">
    <property type="term" value="C:plasma membrane"/>
    <property type="evidence" value="ECO:0007669"/>
    <property type="project" value="UniProtKB-SubCell"/>
</dbReference>
<evidence type="ECO:0000256" key="4">
    <source>
        <dbReference type="ARBA" id="ARBA00022547"/>
    </source>
</evidence>
<dbReference type="Proteomes" id="UP000470082">
    <property type="component" value="Unassembled WGS sequence"/>
</dbReference>
<dbReference type="InterPro" id="IPR002146">
    <property type="entry name" value="ATP_synth_b/b'su_bac/chlpt"/>
</dbReference>
<evidence type="ECO:0000313" key="17">
    <source>
        <dbReference type="Proteomes" id="UP000470082"/>
    </source>
</evidence>
<keyword evidence="3 13" id="KW-1003">Cell membrane</keyword>
<name>A0A7X2N2D0_9FIRM</name>
<dbReference type="RefSeq" id="WP_154459638.1">
    <property type="nucleotide sequence ID" value="NZ_JAQYTQ010000055.1"/>
</dbReference>
<evidence type="ECO:0000256" key="1">
    <source>
        <dbReference type="ARBA" id="ARBA00005513"/>
    </source>
</evidence>
<keyword evidence="5 13" id="KW-0812">Transmembrane</keyword>
<dbReference type="EMBL" id="VUMM01000004">
    <property type="protein sequence ID" value="MSS01170.1"/>
    <property type="molecule type" value="Genomic_DNA"/>
</dbReference>
<evidence type="ECO:0000256" key="6">
    <source>
        <dbReference type="ARBA" id="ARBA00022781"/>
    </source>
</evidence>
<protein>
    <recommendedName>
        <fullName evidence="13">ATP synthase subunit b</fullName>
    </recommendedName>
    <alternativeName>
        <fullName evidence="13">ATP synthase F(0) sector subunit b</fullName>
    </alternativeName>
    <alternativeName>
        <fullName evidence="13">ATPase subunit I</fullName>
    </alternativeName>
    <alternativeName>
        <fullName evidence="13">F-type ATPase subunit b</fullName>
        <shortName evidence="13">F-ATPase subunit b</shortName>
    </alternativeName>
</protein>
<accession>A0A7X2N2D0</accession>
<evidence type="ECO:0000256" key="5">
    <source>
        <dbReference type="ARBA" id="ARBA00022692"/>
    </source>
</evidence>
<keyword evidence="17" id="KW-1185">Reference proteome</keyword>
<evidence type="ECO:0000256" key="2">
    <source>
        <dbReference type="ARBA" id="ARBA00022448"/>
    </source>
</evidence>
<comment type="subunit">
    <text evidence="13">F-type ATPases have 2 components, F(1) - the catalytic core - and F(0) - the membrane proton channel. F(1) has five subunits: alpha(3), beta(3), gamma(1), delta(1), epsilon(1). F(0) has three main subunits: a(1), b(2) and c(10-14). The alpha and beta chains form an alternating ring which encloses part of the gamma chain. F(1) is attached to F(0) by a central stalk formed by the gamma and epsilon chains, while a peripheral stalk is formed by the delta and b chains.</text>
</comment>
<keyword evidence="6 13" id="KW-0375">Hydrogen ion transport</keyword>
<comment type="subcellular location">
    <subcellularLocation>
        <location evidence="13">Cell membrane</location>
        <topology evidence="13">Single-pass membrane protein</topology>
    </subcellularLocation>
    <subcellularLocation>
        <location evidence="12">Endomembrane system</location>
        <topology evidence="12">Single-pass membrane protein</topology>
    </subcellularLocation>
</comment>
<comment type="similarity">
    <text evidence="1 13 14">Belongs to the ATPase B chain family.</text>
</comment>
<dbReference type="CDD" id="cd06503">
    <property type="entry name" value="ATP-synt_Fo_b"/>
    <property type="match status" value="1"/>
</dbReference>
<dbReference type="GO" id="GO:0046933">
    <property type="term" value="F:proton-transporting ATP synthase activity, rotational mechanism"/>
    <property type="evidence" value="ECO:0007669"/>
    <property type="project" value="UniProtKB-UniRule"/>
</dbReference>
<keyword evidence="9 13" id="KW-0472">Membrane</keyword>
<keyword evidence="8 13" id="KW-0406">Ion transport</keyword>
<evidence type="ECO:0000256" key="9">
    <source>
        <dbReference type="ARBA" id="ARBA00023136"/>
    </source>
</evidence>
<keyword evidence="15" id="KW-0175">Coiled coil</keyword>
<evidence type="ECO:0000256" key="10">
    <source>
        <dbReference type="ARBA" id="ARBA00023310"/>
    </source>
</evidence>
<comment type="function">
    <text evidence="11 13">F(1)F(0) ATP synthase produces ATP from ADP in the presence of a proton or sodium gradient. F-type ATPases consist of two structural domains, F(1) containing the extramembraneous catalytic core and F(0) containing the membrane proton channel, linked together by a central stalk and a peripheral stalk. During catalysis, ATP synthesis in the catalytic domain of F(1) is coupled via a rotary mechanism of the central stalk subunits to proton translocation.</text>
</comment>
<keyword evidence="4 13" id="KW-0138">CF(0)</keyword>
<evidence type="ECO:0000256" key="14">
    <source>
        <dbReference type="RuleBase" id="RU003848"/>
    </source>
</evidence>
<evidence type="ECO:0000256" key="12">
    <source>
        <dbReference type="ARBA" id="ARBA00037847"/>
    </source>
</evidence>
<feature type="transmembrane region" description="Helical" evidence="13">
    <location>
        <begin position="12"/>
        <end position="36"/>
    </location>
</feature>
<keyword evidence="10 13" id="KW-0066">ATP synthesis</keyword>
<evidence type="ECO:0000256" key="11">
    <source>
        <dbReference type="ARBA" id="ARBA00025198"/>
    </source>
</evidence>
<sequence length="171" mass="19916">MINFNIDNYLRISLTDVVLVLISTCLIIIIAKHFFWDKLVAFMQKRQAIIQENIDASNQLKMEALNQKEVYDAKLKDVGKEAHSILESAKARAEEEKDEIIQNAQNQAEHIKRKAQEEIERDKRNAQKEMREAISDVAIEAAKKLVEKEMDEKIQKQFVQDFIDQAGDKEW</sequence>
<evidence type="ECO:0000256" key="7">
    <source>
        <dbReference type="ARBA" id="ARBA00022989"/>
    </source>
</evidence>
<dbReference type="GO" id="GO:0046961">
    <property type="term" value="F:proton-transporting ATPase activity, rotational mechanism"/>
    <property type="evidence" value="ECO:0007669"/>
    <property type="project" value="TreeGrafter"/>
</dbReference>
<dbReference type="GO" id="GO:0012505">
    <property type="term" value="C:endomembrane system"/>
    <property type="evidence" value="ECO:0007669"/>
    <property type="project" value="UniProtKB-SubCell"/>
</dbReference>
<dbReference type="SUPFAM" id="SSF81573">
    <property type="entry name" value="F1F0 ATP synthase subunit B, membrane domain"/>
    <property type="match status" value="1"/>
</dbReference>
<comment type="function">
    <text evidence="13">Component of the F(0) channel, it forms part of the peripheral stalk, linking F(1) to F(0).</text>
</comment>
<dbReference type="NCBIfam" id="TIGR01144">
    <property type="entry name" value="ATP_synt_b"/>
    <property type="match status" value="1"/>
</dbReference>
<evidence type="ECO:0000256" key="8">
    <source>
        <dbReference type="ARBA" id="ARBA00023065"/>
    </source>
</evidence>
<dbReference type="InterPro" id="IPR050059">
    <property type="entry name" value="ATP_synthase_B_chain"/>
</dbReference>
<proteinExistence type="inferred from homology"/>
<dbReference type="PANTHER" id="PTHR33445">
    <property type="entry name" value="ATP SYNTHASE SUBUNIT B', CHLOROPLASTIC"/>
    <property type="match status" value="1"/>
</dbReference>
<organism evidence="16 17">
    <name type="scientific">Floccifex porci</name>
    <dbReference type="NCBI Taxonomy" id="2606629"/>
    <lineage>
        <taxon>Bacteria</taxon>
        <taxon>Bacillati</taxon>
        <taxon>Bacillota</taxon>
        <taxon>Erysipelotrichia</taxon>
        <taxon>Erysipelotrichales</taxon>
        <taxon>Erysipelotrichaceae</taxon>
        <taxon>Floccifex</taxon>
    </lineage>
</organism>
<dbReference type="HAMAP" id="MF_01398">
    <property type="entry name" value="ATP_synth_b_bprime"/>
    <property type="match status" value="1"/>
</dbReference>